<evidence type="ECO:0000256" key="4">
    <source>
        <dbReference type="ARBA" id="ARBA00022832"/>
    </source>
</evidence>
<dbReference type="PROSITE" id="PS00606">
    <property type="entry name" value="KS3_1"/>
    <property type="match status" value="1"/>
</dbReference>
<feature type="domain" description="Ketosynthase family 3 (KS3)" evidence="11">
    <location>
        <begin position="18"/>
        <end position="436"/>
    </location>
</feature>
<keyword evidence="6 8" id="KW-0275">Fatty acid biosynthesis</keyword>
<keyword evidence="7" id="KW-0012">Acyltransferase</keyword>
<evidence type="ECO:0000256" key="5">
    <source>
        <dbReference type="ARBA" id="ARBA00023098"/>
    </source>
</evidence>
<keyword evidence="13" id="KW-1185">Reference proteome</keyword>
<dbReference type="NCBIfam" id="NF005589">
    <property type="entry name" value="PRK07314.1"/>
    <property type="match status" value="1"/>
</dbReference>
<dbReference type="SMART" id="SM00825">
    <property type="entry name" value="PKS_KS"/>
    <property type="match status" value="1"/>
</dbReference>
<sequence>MAHFHLGIQCCRYVSTNRRRVVVTGVGLVTCLGVGAETVWNRLLQGQCGIGKVKGKGYEQVPCQVAGLVPCGEESDTFNRQRYVPKSQDRGISLASAFALAAAEEALTCAGWKPQDESELERTGVCVGTGMVSLEEIADAGQQLRSGMYRKVSPWFVPEILINIAAGHVSLKYGFKGPNHSVSTACATGLHAIGDASRFIRHGDADVMVAGGAEACVGPLALAGFARMRALCTSFNDSPQEASRPFDKRREGFVMAEGAGLVVLEELSHAQNRGATIYGEVLGYGLSGDANHLTAPSESGDGAFRCMKSALKDAGIAANAVGHVNAHATSTPLGDAAESHAIQLLLGEKVLVTSTKGALGHLLGAAGSVEAIIALKSCQTGVIPPTLNLSHPDTGCDLDYVTGSPRPWAVKDGGQRIALSNSFGFGGTNACVCLAEFVS</sequence>
<dbReference type="GO" id="GO:0006633">
    <property type="term" value="P:fatty acid biosynthetic process"/>
    <property type="evidence" value="ECO:0007669"/>
    <property type="project" value="UniProtKB-KW"/>
</dbReference>
<dbReference type="InterPro" id="IPR014030">
    <property type="entry name" value="Ketoacyl_synth_N"/>
</dbReference>
<dbReference type="EMBL" id="JBAMIC010004070">
    <property type="protein sequence ID" value="KAK7087767.1"/>
    <property type="molecule type" value="Genomic_DNA"/>
</dbReference>
<dbReference type="InterPro" id="IPR000794">
    <property type="entry name" value="Beta-ketoacyl_synthase"/>
</dbReference>
<evidence type="ECO:0000259" key="11">
    <source>
        <dbReference type="PROSITE" id="PS52004"/>
    </source>
</evidence>
<gene>
    <name evidence="12" type="ORF">V1264_021775</name>
</gene>
<organism evidence="12 13">
    <name type="scientific">Littorina saxatilis</name>
    <dbReference type="NCBI Taxonomy" id="31220"/>
    <lineage>
        <taxon>Eukaryota</taxon>
        <taxon>Metazoa</taxon>
        <taxon>Spiralia</taxon>
        <taxon>Lophotrochozoa</taxon>
        <taxon>Mollusca</taxon>
        <taxon>Gastropoda</taxon>
        <taxon>Caenogastropoda</taxon>
        <taxon>Littorinimorpha</taxon>
        <taxon>Littorinoidea</taxon>
        <taxon>Littorinidae</taxon>
        <taxon>Littorina</taxon>
    </lineage>
</organism>
<evidence type="ECO:0000256" key="8">
    <source>
        <dbReference type="PIRNR" id="PIRNR000447"/>
    </source>
</evidence>
<dbReference type="GO" id="GO:0005739">
    <property type="term" value="C:mitochondrion"/>
    <property type="evidence" value="ECO:0007669"/>
    <property type="project" value="TreeGrafter"/>
</dbReference>
<reference evidence="12 13" key="1">
    <citation type="submission" date="2024-02" db="EMBL/GenBank/DDBJ databases">
        <title>Chromosome-scale genome assembly of the rough periwinkle Littorina saxatilis.</title>
        <authorList>
            <person name="De Jode A."/>
            <person name="Faria R."/>
            <person name="Formenti G."/>
            <person name="Sims Y."/>
            <person name="Smith T.P."/>
            <person name="Tracey A."/>
            <person name="Wood J.M.D."/>
            <person name="Zagrodzka Z.B."/>
            <person name="Johannesson K."/>
            <person name="Butlin R.K."/>
            <person name="Leder E.H."/>
        </authorList>
    </citation>
    <scope>NUCLEOTIDE SEQUENCE [LARGE SCALE GENOMIC DNA]</scope>
    <source>
        <strain evidence="12">Snail1</strain>
        <tissue evidence="12">Muscle</tissue>
    </source>
</reference>
<dbReference type="GO" id="GO:0004315">
    <property type="term" value="F:3-oxoacyl-[acyl-carrier-protein] synthase activity"/>
    <property type="evidence" value="ECO:0007669"/>
    <property type="project" value="InterPro"/>
</dbReference>
<dbReference type="Pfam" id="PF00109">
    <property type="entry name" value="ketoacyl-synt"/>
    <property type="match status" value="1"/>
</dbReference>
<feature type="active site" description="For beta-ketoacyl synthase activity" evidence="9">
    <location>
        <position position="186"/>
    </location>
</feature>
<keyword evidence="4" id="KW-0276">Fatty acid metabolism</keyword>
<evidence type="ECO:0000256" key="9">
    <source>
        <dbReference type="PIRSR" id="PIRSR000447-1"/>
    </source>
</evidence>
<proteinExistence type="inferred from homology"/>
<keyword evidence="5" id="KW-0443">Lipid metabolism</keyword>
<evidence type="ECO:0000256" key="3">
    <source>
        <dbReference type="ARBA" id="ARBA00022679"/>
    </source>
</evidence>
<evidence type="ECO:0000256" key="2">
    <source>
        <dbReference type="ARBA" id="ARBA00022516"/>
    </source>
</evidence>
<keyword evidence="3 8" id="KW-0808">Transferase</keyword>
<dbReference type="FunFam" id="3.40.47.10:FF:000009">
    <property type="entry name" value="3-oxoacyl-[acyl-carrier-protein] synthase 2"/>
    <property type="match status" value="1"/>
</dbReference>
<dbReference type="PANTHER" id="PTHR11712">
    <property type="entry name" value="POLYKETIDE SYNTHASE-RELATED"/>
    <property type="match status" value="1"/>
</dbReference>
<comment type="caution">
    <text evidence="12">The sequence shown here is derived from an EMBL/GenBank/DDBJ whole genome shotgun (WGS) entry which is preliminary data.</text>
</comment>
<dbReference type="NCBIfam" id="TIGR03150">
    <property type="entry name" value="fabF"/>
    <property type="match status" value="1"/>
</dbReference>
<comment type="similarity">
    <text evidence="1 8 10">Belongs to the thiolase-like superfamily. Beta-ketoacyl-ACP synthases family.</text>
</comment>
<dbReference type="InterPro" id="IPR016039">
    <property type="entry name" value="Thiolase-like"/>
</dbReference>
<evidence type="ECO:0000313" key="12">
    <source>
        <dbReference type="EMBL" id="KAK7087767.1"/>
    </source>
</evidence>
<dbReference type="SUPFAM" id="SSF53901">
    <property type="entry name" value="Thiolase-like"/>
    <property type="match status" value="2"/>
</dbReference>
<evidence type="ECO:0000256" key="6">
    <source>
        <dbReference type="ARBA" id="ARBA00023160"/>
    </source>
</evidence>
<dbReference type="Proteomes" id="UP001374579">
    <property type="component" value="Unassembled WGS sequence"/>
</dbReference>
<dbReference type="InterPro" id="IPR017568">
    <property type="entry name" value="3-oxoacyl-ACP_synth-2"/>
</dbReference>
<dbReference type="Gene3D" id="3.40.47.10">
    <property type="match status" value="2"/>
</dbReference>
<dbReference type="PANTHER" id="PTHR11712:SF336">
    <property type="entry name" value="3-OXOACYL-[ACYL-CARRIER-PROTEIN] SYNTHASE, MITOCHONDRIAL"/>
    <property type="match status" value="1"/>
</dbReference>
<evidence type="ECO:0000256" key="1">
    <source>
        <dbReference type="ARBA" id="ARBA00008467"/>
    </source>
</evidence>
<accession>A0AAN9FWP6</accession>
<dbReference type="InterPro" id="IPR018201">
    <property type="entry name" value="Ketoacyl_synth_AS"/>
</dbReference>
<dbReference type="Pfam" id="PF02801">
    <property type="entry name" value="Ketoacyl-synt_C"/>
    <property type="match status" value="1"/>
</dbReference>
<evidence type="ECO:0000256" key="10">
    <source>
        <dbReference type="RuleBase" id="RU003694"/>
    </source>
</evidence>
<evidence type="ECO:0000313" key="13">
    <source>
        <dbReference type="Proteomes" id="UP001374579"/>
    </source>
</evidence>
<name>A0AAN9FWP6_9CAEN</name>
<protein>
    <recommendedName>
        <fullName evidence="8">3-oxoacyl-[acyl-carrier-protein] synthase</fullName>
    </recommendedName>
</protein>
<dbReference type="PROSITE" id="PS52004">
    <property type="entry name" value="KS3_2"/>
    <property type="match status" value="1"/>
</dbReference>
<dbReference type="InterPro" id="IPR014031">
    <property type="entry name" value="Ketoacyl_synth_C"/>
</dbReference>
<evidence type="ECO:0000256" key="7">
    <source>
        <dbReference type="ARBA" id="ARBA00023315"/>
    </source>
</evidence>
<dbReference type="PIRSF" id="PIRSF000447">
    <property type="entry name" value="KAS_II"/>
    <property type="match status" value="1"/>
</dbReference>
<dbReference type="AlphaFoldDB" id="A0AAN9FWP6"/>
<dbReference type="InterPro" id="IPR020841">
    <property type="entry name" value="PKS_Beta-ketoAc_synthase_dom"/>
</dbReference>
<dbReference type="CDD" id="cd00834">
    <property type="entry name" value="KAS_I_II"/>
    <property type="match status" value="1"/>
</dbReference>
<keyword evidence="2 8" id="KW-0444">Lipid biosynthesis</keyword>